<dbReference type="EnsemblPlants" id="Ma07_t18800.1">
    <property type="protein sequence ID" value="Ma07_p18800.1"/>
    <property type="gene ID" value="Ma07_g18800"/>
</dbReference>
<organism evidence="1 2">
    <name type="scientific">Musa acuminata subsp. malaccensis</name>
    <name type="common">Wild banana</name>
    <name type="synonym">Musa malaccensis</name>
    <dbReference type="NCBI Taxonomy" id="214687"/>
    <lineage>
        <taxon>Eukaryota</taxon>
        <taxon>Viridiplantae</taxon>
        <taxon>Streptophyta</taxon>
        <taxon>Embryophyta</taxon>
        <taxon>Tracheophyta</taxon>
        <taxon>Spermatophyta</taxon>
        <taxon>Magnoliopsida</taxon>
        <taxon>Liliopsida</taxon>
        <taxon>Zingiberales</taxon>
        <taxon>Musaceae</taxon>
        <taxon>Musa</taxon>
    </lineage>
</organism>
<keyword evidence="2" id="KW-1185">Reference proteome</keyword>
<evidence type="ECO:0000313" key="1">
    <source>
        <dbReference type="EnsemblPlants" id="Ma07_p18800.1"/>
    </source>
</evidence>
<evidence type="ECO:0000313" key="2">
    <source>
        <dbReference type="Proteomes" id="UP000012960"/>
    </source>
</evidence>
<reference evidence="1" key="1">
    <citation type="submission" date="2021-05" db="UniProtKB">
        <authorList>
            <consortium name="EnsemblPlants"/>
        </authorList>
    </citation>
    <scope>IDENTIFICATION</scope>
    <source>
        <strain evidence="1">subsp. malaccensis</strain>
    </source>
</reference>
<name>A0A804JX94_MUSAM</name>
<proteinExistence type="predicted"/>
<dbReference type="Proteomes" id="UP000012960">
    <property type="component" value="Unplaced"/>
</dbReference>
<dbReference type="InParanoid" id="A0A804JX94"/>
<dbReference type="AlphaFoldDB" id="A0A804JX94"/>
<protein>
    <submittedName>
        <fullName evidence="1">Uncharacterized protein</fullName>
    </submittedName>
</protein>
<dbReference type="Gramene" id="Ma07_t18800.1">
    <property type="protein sequence ID" value="Ma07_p18800.1"/>
    <property type="gene ID" value="Ma07_g18800"/>
</dbReference>
<sequence>MDFLELEDFTTCQHIIYLDAI</sequence>
<accession>A0A804JX94</accession>